<evidence type="ECO:0000313" key="1">
    <source>
        <dbReference type="EMBL" id="KAJ9653670.1"/>
    </source>
</evidence>
<accession>A0ACC3A0X0</accession>
<dbReference type="Proteomes" id="UP001172386">
    <property type="component" value="Unassembled WGS sequence"/>
</dbReference>
<name>A0ACC3A0X0_9EURO</name>
<keyword evidence="2" id="KW-1185">Reference proteome</keyword>
<proteinExistence type="predicted"/>
<organism evidence="1 2">
    <name type="scientific">Neophaeococcomyces mojaviensis</name>
    <dbReference type="NCBI Taxonomy" id="3383035"/>
    <lineage>
        <taxon>Eukaryota</taxon>
        <taxon>Fungi</taxon>
        <taxon>Dikarya</taxon>
        <taxon>Ascomycota</taxon>
        <taxon>Pezizomycotina</taxon>
        <taxon>Eurotiomycetes</taxon>
        <taxon>Chaetothyriomycetidae</taxon>
        <taxon>Chaetothyriales</taxon>
        <taxon>Chaetothyriales incertae sedis</taxon>
        <taxon>Neophaeococcomyces</taxon>
    </lineage>
</organism>
<evidence type="ECO:0000313" key="2">
    <source>
        <dbReference type="Proteomes" id="UP001172386"/>
    </source>
</evidence>
<comment type="caution">
    <text evidence="1">The sequence shown here is derived from an EMBL/GenBank/DDBJ whole genome shotgun (WGS) entry which is preliminary data.</text>
</comment>
<dbReference type="EMBL" id="JAPDRQ010000145">
    <property type="protein sequence ID" value="KAJ9653670.1"/>
    <property type="molecule type" value="Genomic_DNA"/>
</dbReference>
<protein>
    <submittedName>
        <fullName evidence="1">Uncharacterized protein</fullName>
    </submittedName>
</protein>
<gene>
    <name evidence="1" type="ORF">H2198_007181</name>
</gene>
<reference evidence="1" key="1">
    <citation type="submission" date="2022-10" db="EMBL/GenBank/DDBJ databases">
        <title>Culturing micro-colonial fungi from biological soil crusts in the Mojave desert and describing Neophaeococcomyces mojavensis, and introducing the new genera and species Taxawa tesnikishii.</title>
        <authorList>
            <person name="Kurbessoian T."/>
            <person name="Stajich J.E."/>
        </authorList>
    </citation>
    <scope>NUCLEOTIDE SEQUENCE</scope>
    <source>
        <strain evidence="1">JES_112</strain>
    </source>
</reference>
<sequence length="301" mass="32289">MQSLLRLSHHTSTIASDTTLPANIPEFKKTPTKASIQKLFSLEGRTVVVTGAGRGLGITLAKAIAEAGGDVICLDVLAEPQNKDWDAVEEICEVSNSRSTYLQCDITDERAVESTLNKAIAASDRGSRPLQGLVHCAGIQQMIDAIDYPVQDFRRILEVNVMGSFIVAKHTARLMRDTGSAGSIVLVASMSGQIANRGIHCSAYNTSKSAIHQMCRSLAVEWGQHGIRVNTLSPGYIRTAMTDQLLAEKPELEKLWMAGALLNRLGAPDDFKAAVVYMLGDGSSFMTGSDLRVDGGHCASA</sequence>